<sequence>MSNAVDSFSLDNGTLDVAAPPSSSMDKAPGHTMDNPTTDRSVDRDVMVANIGIDDEEEAYAKYVQLVDQQYIIYMQVTTFLYVVKGFDSYQKIGNGSYYHLEARMKGEDNINLSCRCNLGKMGGDCFHKRFYQEFRDSWFQQNEQGPETNGAVVLFLRHMIGMREEIWLNRFLVECRSGSIAARSRSIVTYEGLDTRQGKWSCTKHMAPGTHCTHISRVKKLLQLIIGKWENGDEEGCKEESEPSNMYVVEGVNVGNTTEQSISYLPIMPPSWASLPEDPVLYTRADPNAKVPEVLSLDALSRSACGRHFYDNESSKMEKECTVYTLTGRHHCRIEVQSCPACPRARKCLIAEMHQKTSFGMGLHCCLEDVTYEICLDLQLIDIQVPCSTFGVATQSSNGFLTLQIKADRKVTEQADHEGSSDDTDTPTSTRLQTDFSRCKSELLAVVKELLTAEAPAVAGVLYAVYGANAEQRDWRMCQHYRVLFEQLSANESTMQMVNESGLKVLKQFIESPTQEKASLLVDVPASMTVLQSELQLGKDMKLLILLCDENLENIRSNVEGGNDWRESSPDTNETRISKYTW</sequence>
<proteinExistence type="predicted"/>
<feature type="compositionally biased region" description="Basic and acidic residues" evidence="1">
    <location>
        <begin position="564"/>
        <end position="583"/>
    </location>
</feature>
<dbReference type="EMBL" id="LATX01002006">
    <property type="protein sequence ID" value="KTB35209.1"/>
    <property type="molecule type" value="Genomic_DNA"/>
</dbReference>
<evidence type="ECO:0000313" key="3">
    <source>
        <dbReference type="EMBL" id="KTB35209.1"/>
    </source>
</evidence>
<dbReference type="Proteomes" id="UP000054988">
    <property type="component" value="Unassembled WGS sequence"/>
</dbReference>
<protein>
    <recommendedName>
        <fullName evidence="2">HMG domain-containing protein</fullName>
    </recommendedName>
</protein>
<feature type="region of interest" description="Disordered" evidence="1">
    <location>
        <begin position="1"/>
        <end position="40"/>
    </location>
</feature>
<accession>A0A0W0FFT9</accession>
<evidence type="ECO:0000259" key="2">
    <source>
        <dbReference type="Pfam" id="PF18717"/>
    </source>
</evidence>
<feature type="region of interest" description="Disordered" evidence="1">
    <location>
        <begin position="413"/>
        <end position="432"/>
    </location>
</feature>
<reference evidence="3 4" key="1">
    <citation type="submission" date="2015-12" db="EMBL/GenBank/DDBJ databases">
        <title>Draft genome sequence of Moniliophthora roreri, the causal agent of frosty pod rot of cacao.</title>
        <authorList>
            <person name="Aime M.C."/>
            <person name="Diaz-Valderrama J.R."/>
            <person name="Kijpornyongpan T."/>
            <person name="Phillips-Mora W."/>
        </authorList>
    </citation>
    <scope>NUCLEOTIDE SEQUENCE [LARGE SCALE GENOMIC DNA]</scope>
    <source>
        <strain evidence="3 4">MCA 2952</strain>
    </source>
</reference>
<name>A0A0W0FFT9_MONRR</name>
<evidence type="ECO:0000256" key="1">
    <source>
        <dbReference type="SAM" id="MobiDB-lite"/>
    </source>
</evidence>
<feature type="compositionally biased region" description="Polar residues" evidence="1">
    <location>
        <begin position="1"/>
        <end position="12"/>
    </location>
</feature>
<feature type="region of interest" description="Disordered" evidence="1">
    <location>
        <begin position="561"/>
        <end position="583"/>
    </location>
</feature>
<comment type="caution">
    <text evidence="3">The sequence shown here is derived from an EMBL/GenBank/DDBJ whole genome shotgun (WGS) entry which is preliminary data.</text>
</comment>
<feature type="domain" description="HMG" evidence="2">
    <location>
        <begin position="292"/>
        <end position="345"/>
    </location>
</feature>
<dbReference type="InterPro" id="IPR040648">
    <property type="entry name" value="HMGXB3_CxC4"/>
</dbReference>
<organism evidence="3 4">
    <name type="scientific">Moniliophthora roreri</name>
    <name type="common">Frosty pod rot fungus</name>
    <name type="synonym">Monilia roreri</name>
    <dbReference type="NCBI Taxonomy" id="221103"/>
    <lineage>
        <taxon>Eukaryota</taxon>
        <taxon>Fungi</taxon>
        <taxon>Dikarya</taxon>
        <taxon>Basidiomycota</taxon>
        <taxon>Agaricomycotina</taxon>
        <taxon>Agaricomycetes</taxon>
        <taxon>Agaricomycetidae</taxon>
        <taxon>Agaricales</taxon>
        <taxon>Marasmiineae</taxon>
        <taxon>Marasmiaceae</taxon>
        <taxon>Moniliophthora</taxon>
    </lineage>
</organism>
<evidence type="ECO:0000313" key="4">
    <source>
        <dbReference type="Proteomes" id="UP000054988"/>
    </source>
</evidence>
<dbReference type="Pfam" id="PF18717">
    <property type="entry name" value="CxC4"/>
    <property type="match status" value="1"/>
</dbReference>
<gene>
    <name evidence="3" type="ORF">WG66_12210</name>
</gene>
<dbReference type="eggNOG" id="ENOG502S87Y">
    <property type="taxonomic scope" value="Eukaryota"/>
</dbReference>
<dbReference type="AlphaFoldDB" id="A0A0W0FFT9"/>